<dbReference type="Pfam" id="PF08240">
    <property type="entry name" value="ADH_N"/>
    <property type="match status" value="1"/>
</dbReference>
<dbReference type="InterPro" id="IPR020843">
    <property type="entry name" value="ER"/>
</dbReference>
<dbReference type="AlphaFoldDB" id="A0A4D4KZJ1"/>
<dbReference type="GO" id="GO:0006633">
    <property type="term" value="P:fatty acid biosynthetic process"/>
    <property type="evidence" value="ECO:0007669"/>
    <property type="project" value="TreeGrafter"/>
</dbReference>
<dbReference type="EMBL" id="BJHW01000001">
    <property type="protein sequence ID" value="GDY51950.1"/>
    <property type="molecule type" value="Genomic_DNA"/>
</dbReference>
<dbReference type="InterPro" id="IPR011032">
    <property type="entry name" value="GroES-like_sf"/>
</dbReference>
<organism evidence="4 5">
    <name type="scientific">Streptomyces violaceusniger</name>
    <dbReference type="NCBI Taxonomy" id="68280"/>
    <lineage>
        <taxon>Bacteria</taxon>
        <taxon>Bacillati</taxon>
        <taxon>Actinomycetota</taxon>
        <taxon>Actinomycetes</taxon>
        <taxon>Kitasatosporales</taxon>
        <taxon>Streptomycetaceae</taxon>
        <taxon>Streptomyces</taxon>
        <taxon>Streptomyces violaceusniger group</taxon>
    </lineage>
</organism>
<dbReference type="InterPro" id="IPR002364">
    <property type="entry name" value="Quin_OxRdtase/zeta-crystal_CS"/>
</dbReference>
<evidence type="ECO:0000313" key="4">
    <source>
        <dbReference type="EMBL" id="GDY51950.1"/>
    </source>
</evidence>
<reference evidence="4 5" key="1">
    <citation type="journal article" date="2020" name="Int. J. Syst. Evol. Microbiol.">
        <title>Reclassification of Streptomyces castelarensis and Streptomyces sporoclivatus as later heterotypic synonyms of Streptomyces antimycoticus.</title>
        <authorList>
            <person name="Komaki H."/>
            <person name="Tamura T."/>
        </authorList>
    </citation>
    <scope>NUCLEOTIDE SEQUENCE [LARGE SCALE GENOMIC DNA]</scope>
    <source>
        <strain evidence="4 5">NBRC 13459</strain>
    </source>
</reference>
<dbReference type="GO" id="GO:0016491">
    <property type="term" value="F:oxidoreductase activity"/>
    <property type="evidence" value="ECO:0007669"/>
    <property type="project" value="InterPro"/>
</dbReference>
<dbReference type="GO" id="GO:0008270">
    <property type="term" value="F:zinc ion binding"/>
    <property type="evidence" value="ECO:0007669"/>
    <property type="project" value="InterPro"/>
</dbReference>
<evidence type="ECO:0000259" key="3">
    <source>
        <dbReference type="SMART" id="SM00829"/>
    </source>
</evidence>
<proteinExistence type="predicted"/>
<evidence type="ECO:0000256" key="2">
    <source>
        <dbReference type="ARBA" id="ARBA00023268"/>
    </source>
</evidence>
<keyword evidence="2" id="KW-0511">Multifunctional enzyme</keyword>
<evidence type="ECO:0000256" key="1">
    <source>
        <dbReference type="ARBA" id="ARBA00022679"/>
    </source>
</evidence>
<dbReference type="InterPro" id="IPR050091">
    <property type="entry name" value="PKS_NRPS_Biosynth_Enz"/>
</dbReference>
<gene>
    <name evidence="4" type="ORF">SVIO_025730</name>
</gene>
<keyword evidence="1" id="KW-0808">Transferase</keyword>
<dbReference type="PANTHER" id="PTHR43775:SF51">
    <property type="entry name" value="INACTIVE PHENOLPHTHIOCEROL SYNTHESIS POLYKETIDE SYNTHASE TYPE I PKS1-RELATED"/>
    <property type="match status" value="1"/>
</dbReference>
<protein>
    <recommendedName>
        <fullName evidence="3">Enoyl reductase (ER) domain-containing protein</fullName>
    </recommendedName>
</protein>
<dbReference type="SMART" id="SM00829">
    <property type="entry name" value="PKS_ER"/>
    <property type="match status" value="1"/>
</dbReference>
<dbReference type="Gene3D" id="3.40.50.11460">
    <property type="match status" value="1"/>
</dbReference>
<dbReference type="Proteomes" id="UP000301309">
    <property type="component" value="Unassembled WGS sequence"/>
</dbReference>
<accession>A0A4D4KZJ1</accession>
<dbReference type="SUPFAM" id="SSF51735">
    <property type="entry name" value="NAD(P)-binding Rossmann-fold domains"/>
    <property type="match status" value="2"/>
</dbReference>
<dbReference type="InterPro" id="IPR013154">
    <property type="entry name" value="ADH-like_N"/>
</dbReference>
<dbReference type="CDD" id="cd05195">
    <property type="entry name" value="enoyl_red"/>
    <property type="match status" value="1"/>
</dbReference>
<dbReference type="PANTHER" id="PTHR43775">
    <property type="entry name" value="FATTY ACID SYNTHASE"/>
    <property type="match status" value="1"/>
</dbReference>
<dbReference type="PROSITE" id="PS01162">
    <property type="entry name" value="QOR_ZETA_CRYSTAL"/>
    <property type="match status" value="1"/>
</dbReference>
<evidence type="ECO:0000313" key="5">
    <source>
        <dbReference type="Proteomes" id="UP000301309"/>
    </source>
</evidence>
<sequence length="347" mass="35951">MPEHVLAGVVSSPDDDVATAATSTARRALALVQSWLTDDRYAAARLVLVTRGAVPAGAGEGVSDLAAAPVWGLVRSAQTEHPGRFVLIDLDDDETSLTALPAALSTGEPQLAIRRGKTSVPRLTADRAVPQLPDGSWHLRAAPETGLDGLSPAPSDVATRPLGEHEVRIDVRAAGLNFRDVLLSLGMYPDADDVPMGSEGAGVVVEVGSRVSTVKVGDRVMGLAPGWFGDRTITDECVVVGVPLGWSWVEAASVPVAFVTALYALRELAGLGVGESVLVHGAAGGVGMAAVQVARWLGAEVFATAAPVKWGVVRGWGWMGRGLLRRGRWSLRGPSGRCRVVGGGCGA</sequence>
<feature type="domain" description="Enoyl reductase (ER)" evidence="3">
    <location>
        <begin position="146"/>
        <end position="341"/>
    </location>
</feature>
<dbReference type="SUPFAM" id="SSF50129">
    <property type="entry name" value="GroES-like"/>
    <property type="match status" value="1"/>
</dbReference>
<dbReference type="Pfam" id="PF22953">
    <property type="entry name" value="SpnB_Rossmann"/>
    <property type="match status" value="1"/>
</dbReference>
<dbReference type="GO" id="GO:0004312">
    <property type="term" value="F:fatty acid synthase activity"/>
    <property type="evidence" value="ECO:0007669"/>
    <property type="project" value="TreeGrafter"/>
</dbReference>
<name>A0A4D4KZJ1_STRVO</name>
<dbReference type="Gene3D" id="3.90.180.10">
    <property type="entry name" value="Medium-chain alcohol dehydrogenases, catalytic domain"/>
    <property type="match status" value="1"/>
</dbReference>
<dbReference type="InterPro" id="IPR055123">
    <property type="entry name" value="SpnB-like_Rossmann"/>
</dbReference>
<dbReference type="InterPro" id="IPR036291">
    <property type="entry name" value="NAD(P)-bd_dom_sf"/>
</dbReference>
<keyword evidence="5" id="KW-1185">Reference proteome</keyword>
<comment type="caution">
    <text evidence="4">The sequence shown here is derived from an EMBL/GenBank/DDBJ whole genome shotgun (WGS) entry which is preliminary data.</text>
</comment>